<dbReference type="EMBL" id="RXHI01000026">
    <property type="protein sequence ID" value="RUA22024.1"/>
    <property type="molecule type" value="Genomic_DNA"/>
</dbReference>
<accession>A0A432JGF3</accession>
<evidence type="ECO:0000313" key="1">
    <source>
        <dbReference type="EMBL" id="RUA22024.1"/>
    </source>
</evidence>
<protein>
    <submittedName>
        <fullName evidence="1">Uncharacterized protein</fullName>
    </submittedName>
</protein>
<organism evidence="1">
    <name type="scientific">Billgrantia gudaonensis</name>
    <dbReference type="NCBI Taxonomy" id="376427"/>
    <lineage>
        <taxon>Bacteria</taxon>
        <taxon>Pseudomonadati</taxon>
        <taxon>Pseudomonadota</taxon>
        <taxon>Gammaproteobacteria</taxon>
        <taxon>Oceanospirillales</taxon>
        <taxon>Halomonadaceae</taxon>
        <taxon>Billgrantia</taxon>
    </lineage>
</organism>
<dbReference type="InterPro" id="IPR010272">
    <property type="entry name" value="T6SS_TssF"/>
</dbReference>
<comment type="caution">
    <text evidence="1">The sequence shown here is derived from an EMBL/GenBank/DDBJ whole genome shotgun (WGS) entry which is preliminary data.</text>
</comment>
<gene>
    <name evidence="1" type="ORF">DSL92_08225</name>
</gene>
<dbReference type="AlphaFoldDB" id="A0A432JGF3"/>
<name>A0A432JGF3_9GAMM</name>
<proteinExistence type="predicted"/>
<reference evidence="1" key="1">
    <citation type="submission" date="2018-12" db="EMBL/GenBank/DDBJ databases">
        <authorList>
            <person name="Jadhav K."/>
            <person name="Kushwaha B."/>
            <person name="Jadhav I."/>
        </authorList>
    </citation>
    <scope>NUCLEOTIDE SEQUENCE [LARGE SCALE GENOMIC DNA]</scope>
    <source>
        <strain evidence="1">SBS 10</strain>
    </source>
</reference>
<sequence>MQSFPAARSLFLFASVLARFLSLYASINSFHELHVTNLRSAGIRMDLAASSSP</sequence>
<dbReference type="Pfam" id="PF05947">
    <property type="entry name" value="T6SS_TssF"/>
    <property type="match status" value="1"/>
</dbReference>